<keyword evidence="5" id="KW-0067">ATP-binding</keyword>
<dbReference type="EMBL" id="JAAIVB010000069">
    <property type="protein sequence ID" value="NEX63349.1"/>
    <property type="molecule type" value="Genomic_DNA"/>
</dbReference>
<dbReference type="CDD" id="cd18808">
    <property type="entry name" value="SF1_C_Upf1"/>
    <property type="match status" value="1"/>
</dbReference>
<keyword evidence="4" id="KW-0347">Helicase</keyword>
<gene>
    <name evidence="8" type="ORF">G3574_19895</name>
</gene>
<dbReference type="RefSeq" id="WP_163967167.1">
    <property type="nucleotide sequence ID" value="NZ_JAAIVB010000069.1"/>
</dbReference>
<evidence type="ECO:0000313" key="9">
    <source>
        <dbReference type="Proteomes" id="UP000482155"/>
    </source>
</evidence>
<keyword evidence="9" id="KW-1185">Reference proteome</keyword>
<protein>
    <submittedName>
        <fullName evidence="8">Uncharacterized protein</fullName>
    </submittedName>
</protein>
<evidence type="ECO:0000259" key="7">
    <source>
        <dbReference type="Pfam" id="PF13087"/>
    </source>
</evidence>
<dbReference type="GO" id="GO:0016787">
    <property type="term" value="F:hydrolase activity"/>
    <property type="evidence" value="ECO:0007669"/>
    <property type="project" value="UniProtKB-KW"/>
</dbReference>
<dbReference type="SUPFAM" id="SSF52540">
    <property type="entry name" value="P-loop containing nucleoside triphosphate hydrolases"/>
    <property type="match status" value="1"/>
</dbReference>
<evidence type="ECO:0000256" key="2">
    <source>
        <dbReference type="ARBA" id="ARBA00022741"/>
    </source>
</evidence>
<feature type="domain" description="DNA2/NAM7 helicase helicase" evidence="6">
    <location>
        <begin position="462"/>
        <end position="595"/>
    </location>
</feature>
<evidence type="ECO:0000313" key="8">
    <source>
        <dbReference type="EMBL" id="NEX63349.1"/>
    </source>
</evidence>
<dbReference type="Pfam" id="PF13087">
    <property type="entry name" value="AAA_12"/>
    <property type="match status" value="1"/>
</dbReference>
<evidence type="ECO:0000256" key="5">
    <source>
        <dbReference type="ARBA" id="ARBA00022840"/>
    </source>
</evidence>
<evidence type="ECO:0000256" key="1">
    <source>
        <dbReference type="ARBA" id="ARBA00007913"/>
    </source>
</evidence>
<dbReference type="PANTHER" id="PTHR43788:SF8">
    <property type="entry name" value="DNA-BINDING PROTEIN SMUBP-2"/>
    <property type="match status" value="1"/>
</dbReference>
<evidence type="ECO:0000256" key="4">
    <source>
        <dbReference type="ARBA" id="ARBA00022806"/>
    </source>
</evidence>
<dbReference type="Proteomes" id="UP000482155">
    <property type="component" value="Unassembled WGS sequence"/>
</dbReference>
<sequence>MTDITEQPDSKSRALTEDGVAGFAKHVLRYFQDFIETDFRRHQAPRRRIIYKSDAGFRMGIPLRKYSTLFETAWKTVRQPLTQPLEIRIPKGRFAAPLSPTLRDLIAKQVAALPDESFASIRSGVLDCAIKHRSAGARDAEKYVETVAVQFVDDFGQRVVAGLLSTLEEPFKQSAYSAVESIYDIEADLIDTITRPVSDRIGEPLNTLIVTGESAELEALLDEYFATVDVRKSLTDFFEQFSTADAFLEMRDLDNTLRTSEGQSLYLYLCDIRFGTATFPLFYIPLDIRFDEQATAFVLKADPHLYINKRALDWIAQEMASDSGRTFISPVKDRILYLPENECFSDAAVKQLNNMAKAIEVAADLDLSGNRLKMVDSASVRMSNAAYFAVFDRADEAILSDYEALLTAVESDKQEAASMFEGIVRAMIMDEPKNATPAVEKTWEGVSVPDRLVAPSPIPVNEEQIKIQIALNSKDCRHIIVQGPPGTGKSHTISAIAFDAILSGKNILVLSDKQEALDVVEDKLAATLAKVRHGGDDFPNPILRLGKTSTYPKLIASSSLERIKEQDRAQRANATQLDEETKSVHESLRENVAKTIHAYSSVRLDEVQKLTVTERMIEEKLPGSTERLRDPLLPAHLEVLAQAVSAVGTEHIQEVAGSLPDGGSSKPDLQSGVRALVVAKAVMDVAKRPELLGLFKDLTPSHIPVLTRFITDYENAKWPIFGYLFSRKKAKAIDQQVGAALPCINSLDMHRNVDGLRQVVDTLSAIQRAASECNFAEPRVSVVYNILAMNRTAPGTAKLVDGLVTAYTTVFPDHWPFTESAAPGEVLVQIYQLASYAVDWHRISNTFNAAPAFDYVGDKSRLETLYAARMGREIDSKFVQFVQENRALARSIGDVIKAKKQFPTNEFDRFSGAFPCIIAGIRDYAQYVPLKNQCFQIVVIDEASQVSLAQAFPALLRAEKVVVFGDEKQFSNVKSQQASKERNATYLTDMEAFFRRNVSSAADRIERLKQFDVKKSVLDFFKLIANTEIMLKKHFRGYQELISFSSEQFYGGQLQAIKVRAKPLTDVLSFKVLEHDGRAEKHRNSNSVEAEFILGELRRLIDSGAEESVGIITPFREQQEALSRLLMNDTYADRFQKQLRLKIMTFDTCQGEERDLIIYSMVATRAHDALNYIFPVSLDEDKERIEEALKVQRLNVGFSRAKEGILFVLSKPTNEFKGSIGRAIRHFESVLSRRSIPNGGPTESPMEAKVLDWLQKTAFYQNNADVIELQTQFKVGDYLRQLDPSYSDPAYRADFLLTYYGDPDDDGDDVRIIIEYDGFAEHFVRRDTVTAANWERCYKESDIERQLVIESYGYKFLRVNRFNLGKDPIQTLSDRLFQLVSHASQTSALQSVTRILEDTEGLQNGSVKPCPKCERILDISAYFDPKLRSHLGGTGRVCMECKGQVIPSKSSQVRRSNGVRGDLRGGR</sequence>
<comment type="similarity">
    <text evidence="1">Belongs to the DNA2/NAM7 helicase family.</text>
</comment>
<reference evidence="8 9" key="1">
    <citation type="submission" date="2020-02" db="EMBL/GenBank/DDBJ databases">
        <authorList>
            <person name="Kim M.K."/>
        </authorList>
    </citation>
    <scope>NUCLEOTIDE SEQUENCE [LARGE SCALE GENOMIC DNA]</scope>
    <source>
        <strain evidence="8 9">17J57-3</strain>
    </source>
</reference>
<dbReference type="InterPro" id="IPR027417">
    <property type="entry name" value="P-loop_NTPase"/>
</dbReference>
<dbReference type="Gene3D" id="3.40.50.300">
    <property type="entry name" value="P-loop containing nucleotide triphosphate hydrolases"/>
    <property type="match status" value="3"/>
</dbReference>
<dbReference type="GO" id="GO:0005524">
    <property type="term" value="F:ATP binding"/>
    <property type="evidence" value="ECO:0007669"/>
    <property type="project" value="UniProtKB-KW"/>
</dbReference>
<dbReference type="InterPro" id="IPR050534">
    <property type="entry name" value="Coronavir_polyprotein_1ab"/>
</dbReference>
<dbReference type="InterPro" id="IPR041679">
    <property type="entry name" value="DNA2/NAM7-like_C"/>
</dbReference>
<comment type="caution">
    <text evidence="8">The sequence shown here is derived from an EMBL/GenBank/DDBJ whole genome shotgun (WGS) entry which is preliminary data.</text>
</comment>
<dbReference type="PANTHER" id="PTHR43788">
    <property type="entry name" value="DNA2/NAM7 HELICASE FAMILY MEMBER"/>
    <property type="match status" value="1"/>
</dbReference>
<evidence type="ECO:0000259" key="6">
    <source>
        <dbReference type="Pfam" id="PF13086"/>
    </source>
</evidence>
<proteinExistence type="inferred from homology"/>
<keyword evidence="2" id="KW-0547">Nucleotide-binding</keyword>
<keyword evidence="3" id="KW-0378">Hydrolase</keyword>
<evidence type="ECO:0000256" key="3">
    <source>
        <dbReference type="ARBA" id="ARBA00022801"/>
    </source>
</evidence>
<organism evidence="8 9">
    <name type="scientific">Noviherbaspirillum galbum</name>
    <dbReference type="NCBI Taxonomy" id="2709383"/>
    <lineage>
        <taxon>Bacteria</taxon>
        <taxon>Pseudomonadati</taxon>
        <taxon>Pseudomonadota</taxon>
        <taxon>Betaproteobacteria</taxon>
        <taxon>Burkholderiales</taxon>
        <taxon>Oxalobacteraceae</taxon>
        <taxon>Noviherbaspirillum</taxon>
    </lineage>
</organism>
<dbReference type="GO" id="GO:0043139">
    <property type="term" value="F:5'-3' DNA helicase activity"/>
    <property type="evidence" value="ECO:0007669"/>
    <property type="project" value="TreeGrafter"/>
</dbReference>
<name>A0A6B3SYV0_9BURK</name>
<dbReference type="InterPro" id="IPR041677">
    <property type="entry name" value="DNA2/NAM7_AAA_11"/>
</dbReference>
<accession>A0A6B3SYV0</accession>
<feature type="domain" description="DNA2/NAM7 helicase-like C-terminal" evidence="7">
    <location>
        <begin position="1026"/>
        <end position="1208"/>
    </location>
</feature>
<dbReference type="InterPro" id="IPR047187">
    <property type="entry name" value="SF1_C_Upf1"/>
</dbReference>
<dbReference type="Pfam" id="PF13086">
    <property type="entry name" value="AAA_11"/>
    <property type="match status" value="1"/>
</dbReference>